<evidence type="ECO:0000313" key="4">
    <source>
        <dbReference type="Proteomes" id="UP000315751"/>
    </source>
</evidence>
<dbReference type="AlphaFoldDB" id="A0A560H4H9"/>
<accession>A0A560H4H9</accession>
<comment type="caution">
    <text evidence="3">The sequence shown here is derived from an EMBL/GenBank/DDBJ whole genome shotgun (WGS) entry which is preliminary data.</text>
</comment>
<dbReference type="EMBL" id="VITR01000008">
    <property type="protein sequence ID" value="TWB41158.1"/>
    <property type="molecule type" value="Genomic_DNA"/>
</dbReference>
<feature type="domain" description="PhyR sigma2" evidence="1">
    <location>
        <begin position="31"/>
        <end position="85"/>
    </location>
</feature>
<keyword evidence="4" id="KW-1185">Reference proteome</keyword>
<name>A0A560H4H9_9PROT</name>
<dbReference type="InterPro" id="IPR053867">
    <property type="entry name" value="PhyR_sigma4"/>
</dbReference>
<dbReference type="RefSeq" id="WP_186455827.1">
    <property type="nucleotide sequence ID" value="NZ_VITR01000008.1"/>
</dbReference>
<dbReference type="Pfam" id="PF22233">
    <property type="entry name" value="PhyR_sigma-like"/>
    <property type="match status" value="1"/>
</dbReference>
<dbReference type="InterPro" id="IPR053866">
    <property type="entry name" value="PhyR_sigma2"/>
</dbReference>
<dbReference type="GO" id="GO:0000428">
    <property type="term" value="C:DNA-directed RNA polymerase complex"/>
    <property type="evidence" value="ECO:0007669"/>
    <property type="project" value="UniProtKB-KW"/>
</dbReference>
<evidence type="ECO:0000259" key="1">
    <source>
        <dbReference type="Pfam" id="PF22029"/>
    </source>
</evidence>
<keyword evidence="3" id="KW-0240">DNA-directed RNA polymerase</keyword>
<dbReference type="Pfam" id="PF22029">
    <property type="entry name" value="PhyR_sigma2"/>
    <property type="match status" value="1"/>
</dbReference>
<dbReference type="SUPFAM" id="SSF88659">
    <property type="entry name" value="Sigma3 and sigma4 domains of RNA polymerase sigma factors"/>
    <property type="match status" value="1"/>
</dbReference>
<sequence length="197" mass="20965">MPPHRIPPTASMPTAPKPTAAVPTETAAEMISSQLPYLRRYARALTGSGASGDAYVRMVLETLVQDGVAILGPDVDRVALFRLFHRIYAGGHLELGDEAPEAQTLAPGGLLRALPCERREALLLTAVEGFLTAEAAWILGLSQEAVDREIDLAREAFRDSLRSGVLRLEDDMTMRLPDAVVAASPLAGGSGMAANVH</sequence>
<proteinExistence type="predicted"/>
<keyword evidence="3" id="KW-0804">Transcription</keyword>
<protein>
    <submittedName>
        <fullName evidence="3">DNA-directed RNA polymerase specialized sigma24 family protein</fullName>
    </submittedName>
</protein>
<gene>
    <name evidence="3" type="ORF">FBZ90_108182</name>
</gene>
<dbReference type="InterPro" id="IPR013324">
    <property type="entry name" value="RNA_pol_sigma_r3/r4-like"/>
</dbReference>
<dbReference type="Gene3D" id="1.20.140.160">
    <property type="match status" value="1"/>
</dbReference>
<organism evidence="3 4">
    <name type="scientific">Nitrospirillum amazonense</name>
    <dbReference type="NCBI Taxonomy" id="28077"/>
    <lineage>
        <taxon>Bacteria</taxon>
        <taxon>Pseudomonadati</taxon>
        <taxon>Pseudomonadota</taxon>
        <taxon>Alphaproteobacteria</taxon>
        <taxon>Rhodospirillales</taxon>
        <taxon>Azospirillaceae</taxon>
        <taxon>Nitrospirillum</taxon>
    </lineage>
</organism>
<feature type="domain" description="PhyR sigma4" evidence="2">
    <location>
        <begin position="111"/>
        <end position="153"/>
    </location>
</feature>
<reference evidence="3 4" key="1">
    <citation type="submission" date="2019-06" db="EMBL/GenBank/DDBJ databases">
        <title>Genomic Encyclopedia of Type Strains, Phase IV (KMG-V): Genome sequencing to study the core and pangenomes of soil and plant-associated prokaryotes.</title>
        <authorList>
            <person name="Whitman W."/>
        </authorList>
    </citation>
    <scope>NUCLEOTIDE SEQUENCE [LARGE SCALE GENOMIC DNA]</scope>
    <source>
        <strain evidence="3 4">BR 11622</strain>
    </source>
</reference>
<evidence type="ECO:0000259" key="2">
    <source>
        <dbReference type="Pfam" id="PF22233"/>
    </source>
</evidence>
<evidence type="ECO:0000313" key="3">
    <source>
        <dbReference type="EMBL" id="TWB41158.1"/>
    </source>
</evidence>
<dbReference type="Proteomes" id="UP000315751">
    <property type="component" value="Unassembled WGS sequence"/>
</dbReference>